<dbReference type="InterPro" id="IPR011009">
    <property type="entry name" value="Kinase-like_dom_sf"/>
</dbReference>
<dbReference type="InterPro" id="IPR000719">
    <property type="entry name" value="Prot_kinase_dom"/>
</dbReference>
<dbReference type="PROSITE" id="PS50011">
    <property type="entry name" value="PROTEIN_KINASE_DOM"/>
    <property type="match status" value="1"/>
</dbReference>
<dbReference type="Gene3D" id="1.10.510.10">
    <property type="entry name" value="Transferase(Phosphotransferase) domain 1"/>
    <property type="match status" value="1"/>
</dbReference>
<dbReference type="Gene3D" id="1.50.10.10">
    <property type="match status" value="1"/>
</dbReference>
<evidence type="ECO:0000313" key="4">
    <source>
        <dbReference type="Proteomes" id="UP000250557"/>
    </source>
</evidence>
<protein>
    <submittedName>
        <fullName evidence="2">Protein kinase</fullName>
    </submittedName>
</protein>
<dbReference type="GO" id="GO:0005524">
    <property type="term" value="F:ATP binding"/>
    <property type="evidence" value="ECO:0007669"/>
    <property type="project" value="InterPro"/>
</dbReference>
<dbReference type="GO" id="GO:0005975">
    <property type="term" value="P:carbohydrate metabolic process"/>
    <property type="evidence" value="ECO:0007669"/>
    <property type="project" value="InterPro"/>
</dbReference>
<reference evidence="2 4" key="1">
    <citation type="submission" date="2019-08" db="EMBL/GenBank/DDBJ databases">
        <title>Comparative genome analysis confer to the adaptation heavy metal polluted environment.</title>
        <authorList>
            <person name="Li Y."/>
        </authorList>
    </citation>
    <scope>NUCLEOTIDE SEQUENCE [LARGE SCALE GENOMIC DNA]</scope>
    <source>
        <strain evidence="2 4">P2</strain>
    </source>
</reference>
<dbReference type="GO" id="GO:0031179">
    <property type="term" value="P:peptide modification"/>
    <property type="evidence" value="ECO:0007669"/>
    <property type="project" value="InterPro"/>
</dbReference>
<dbReference type="Proteomes" id="UP000663940">
    <property type="component" value="Chromosome"/>
</dbReference>
<organism evidence="2 4">
    <name type="scientific">Mucilaginibacter rubeus</name>
    <dbReference type="NCBI Taxonomy" id="2027860"/>
    <lineage>
        <taxon>Bacteria</taxon>
        <taxon>Pseudomonadati</taxon>
        <taxon>Bacteroidota</taxon>
        <taxon>Sphingobacteriia</taxon>
        <taxon>Sphingobacteriales</taxon>
        <taxon>Sphingobacteriaceae</taxon>
        <taxon>Mucilaginibacter</taxon>
    </lineage>
</organism>
<dbReference type="AlphaFoldDB" id="A0AAE6JKA9"/>
<dbReference type="InterPro" id="IPR057929">
    <property type="entry name" value="RamC_N"/>
</dbReference>
<dbReference type="GO" id="GO:0004674">
    <property type="term" value="F:protein serine/threonine kinase activity"/>
    <property type="evidence" value="ECO:0007669"/>
    <property type="project" value="TreeGrafter"/>
</dbReference>
<dbReference type="Pfam" id="PF05147">
    <property type="entry name" value="LANC_like"/>
    <property type="match status" value="1"/>
</dbReference>
<dbReference type="EMBL" id="CP071880">
    <property type="protein sequence ID" value="QTE50237.1"/>
    <property type="molecule type" value="Genomic_DNA"/>
</dbReference>
<gene>
    <name evidence="2" type="ORF">DIU31_028305</name>
    <name evidence="3" type="ORF">J3L21_32705</name>
</gene>
<dbReference type="SUPFAM" id="SSF158745">
    <property type="entry name" value="LanC-like"/>
    <property type="match status" value="1"/>
</dbReference>
<dbReference type="Pfam" id="PF25816">
    <property type="entry name" value="RamC_N"/>
    <property type="match status" value="1"/>
</dbReference>
<evidence type="ECO:0000313" key="5">
    <source>
        <dbReference type="Proteomes" id="UP000663940"/>
    </source>
</evidence>
<evidence type="ECO:0000313" key="2">
    <source>
        <dbReference type="EMBL" id="QEM07211.1"/>
    </source>
</evidence>
<sequence>MEKQEFKIASSEISESPFRAFPELVTQDAGAKTYHSYLQDRDVRFITRTPNLLINEDRQKHGQWMLHISVIKQQMGQLLSDILDVLVESGCAFSIPQSDFHHNMILDGSFGVEEIGKIITIWPYDTVQASSLADYLIKHTEKYNGPAIPAAVHLKASVYTSYGEYSIKNIGDLKTAAKKSWPFKSIATFQLPRNGKWINKRFFKYSVLKNDAKGNVYKGFDFSKLTDIQWCVLKQGKKYQCVDSAGRDIRDRLQWQFKVQTALAGDLPIPKAIDLINLNDDVYFIMQFIEGDSYHNQISSIQEGVIWHSLAPDRQDRLISLALQVIDLIDGMHKLGYLHRDLNPLNFIVTPGEKVFAIDLELSYNILINQPKPFFTLGTPGYMSPEQVAGKQPLIEDDVYGIGAILIRTLTGLSPIKFNLSNTEKLFQSINHFINNKRLSALLTSCLNTDVNKRPTLSSVVNELEFYRSMILANKQNNSTREKITASNDYLKQTISSAIESLFKPPLLSEQNWLSKKNIDTGSLANSYKGYSSFPDFYLGASGIIYALIMAVEAGYDLSGMQSTISRIYVVSEESYNKQPESHNIGLYKGISGFNVITAYLSRMGWIPLTDEQLNLMAQRFSLSGRNFNLSDGLAGQGFAIMKCAEILGFPNLPSKGSEIATVLINAQGRDGSWEIKEDGGNQGAIKFTGFLNGVSGICYFLMFYGFRQNDSKAKNAAKSGLEWLMKLRTKSKTSSNWPVSAGSTYVNPWFDTGFTGVAFLFISAYQLFKDPYLKEHACESLMAHPAEITSNYISQGTGLAGLGEVYLEAFKVFGDIGWIQRAEKIVDFFLQTSRSEDGALFWLDGSEERPEAAFMTGNAGVIHFLLRYQFPDKIPFPLLSLSDVK</sequence>
<dbReference type="SMART" id="SM00220">
    <property type="entry name" value="S_TKc"/>
    <property type="match status" value="1"/>
</dbReference>
<dbReference type="Pfam" id="PF00069">
    <property type="entry name" value="Pkinase"/>
    <property type="match status" value="1"/>
</dbReference>
<dbReference type="Proteomes" id="UP000250557">
    <property type="component" value="Chromosome"/>
</dbReference>
<dbReference type="PANTHER" id="PTHR44167">
    <property type="entry name" value="OVARIAN-SPECIFIC SERINE/THREONINE-PROTEIN KINASE LOK-RELATED"/>
    <property type="match status" value="1"/>
</dbReference>
<dbReference type="InterPro" id="IPR007822">
    <property type="entry name" value="LANC-like"/>
</dbReference>
<dbReference type="InterPro" id="IPR012341">
    <property type="entry name" value="6hp_glycosidase-like_sf"/>
</dbReference>
<accession>A0AAE6JKA9</accession>
<dbReference type="SUPFAM" id="SSF56112">
    <property type="entry name" value="Protein kinase-like (PK-like)"/>
    <property type="match status" value="1"/>
</dbReference>
<feature type="domain" description="Protein kinase" evidence="1">
    <location>
        <begin position="202"/>
        <end position="467"/>
    </location>
</feature>
<dbReference type="RefSeq" id="WP_112653082.1">
    <property type="nucleotide sequence ID" value="NZ_CP043451.1"/>
</dbReference>
<dbReference type="SMART" id="SM01260">
    <property type="entry name" value="LANC_like"/>
    <property type="match status" value="1"/>
</dbReference>
<evidence type="ECO:0000259" key="1">
    <source>
        <dbReference type="PROSITE" id="PS50011"/>
    </source>
</evidence>
<proteinExistence type="predicted"/>
<dbReference type="PANTHER" id="PTHR44167:SF24">
    <property type="entry name" value="SERINE_THREONINE-PROTEIN KINASE CHK2"/>
    <property type="match status" value="1"/>
</dbReference>
<reference evidence="3 5" key="2">
    <citation type="submission" date="2021-03" db="EMBL/GenBank/DDBJ databases">
        <title>Mucilaginibacter strains isolated from gold and copper mining confer multi heavy-metal resistance.</title>
        <authorList>
            <person name="Li Y."/>
        </authorList>
    </citation>
    <scope>NUCLEOTIDE SEQUENCE [LARGE SCALE GENOMIC DNA]</scope>
    <source>
        <strain evidence="3 5">P2-4</strain>
    </source>
</reference>
<evidence type="ECO:0000313" key="3">
    <source>
        <dbReference type="EMBL" id="QTE50237.1"/>
    </source>
</evidence>
<keyword evidence="5" id="KW-1185">Reference proteome</keyword>
<keyword evidence="2" id="KW-0808">Transferase</keyword>
<keyword evidence="2" id="KW-0418">Kinase</keyword>
<name>A0AAE6JKA9_9SPHI</name>
<dbReference type="EMBL" id="CP043451">
    <property type="protein sequence ID" value="QEM07211.1"/>
    <property type="molecule type" value="Genomic_DNA"/>
</dbReference>